<feature type="domain" description="VanZ-like" evidence="2">
    <location>
        <begin position="43"/>
        <end position="121"/>
    </location>
</feature>
<sequence length="132" mass="14840">MMQVLKYQRPAIWWALFVLLICNIKMGDSVNDSPMFFAGFDKLVHCGLFFVFAVFVAYGWIRQVGAENFKWTAALKVFMIALCFGALIEVLQLYIFTWRNGDFEDLFADAVGVGMGVFSILVTLNASANAKS</sequence>
<keyword evidence="1" id="KW-0472">Membrane</keyword>
<feature type="transmembrane region" description="Helical" evidence="1">
    <location>
        <begin position="107"/>
        <end position="128"/>
    </location>
</feature>
<dbReference type="InterPro" id="IPR006976">
    <property type="entry name" value="VanZ-like"/>
</dbReference>
<keyword evidence="1" id="KW-0812">Transmembrane</keyword>
<comment type="caution">
    <text evidence="3">The sequence shown here is derived from an EMBL/GenBank/DDBJ whole genome shotgun (WGS) entry which is preliminary data.</text>
</comment>
<accession>A0A929KWE3</accession>
<evidence type="ECO:0000313" key="3">
    <source>
        <dbReference type="EMBL" id="MBE9661678.1"/>
    </source>
</evidence>
<dbReference type="Pfam" id="PF04892">
    <property type="entry name" value="VanZ"/>
    <property type="match status" value="1"/>
</dbReference>
<feature type="transmembrane region" description="Helical" evidence="1">
    <location>
        <begin position="73"/>
        <end position="95"/>
    </location>
</feature>
<evidence type="ECO:0000256" key="1">
    <source>
        <dbReference type="SAM" id="Phobius"/>
    </source>
</evidence>
<dbReference type="RefSeq" id="WP_194110856.1">
    <property type="nucleotide sequence ID" value="NZ_JADFFL010000002.1"/>
</dbReference>
<dbReference type="NCBIfam" id="NF037970">
    <property type="entry name" value="vanZ_1"/>
    <property type="match status" value="1"/>
</dbReference>
<protein>
    <submittedName>
        <fullName evidence="3">VanZ family protein</fullName>
    </submittedName>
</protein>
<organism evidence="3 4">
    <name type="scientific">Mucilaginibacter myungsuensis</name>
    <dbReference type="NCBI Taxonomy" id="649104"/>
    <lineage>
        <taxon>Bacteria</taxon>
        <taxon>Pseudomonadati</taxon>
        <taxon>Bacteroidota</taxon>
        <taxon>Sphingobacteriia</taxon>
        <taxon>Sphingobacteriales</taxon>
        <taxon>Sphingobacteriaceae</taxon>
        <taxon>Mucilaginibacter</taxon>
    </lineage>
</organism>
<feature type="transmembrane region" description="Helical" evidence="1">
    <location>
        <begin position="43"/>
        <end position="61"/>
    </location>
</feature>
<evidence type="ECO:0000259" key="2">
    <source>
        <dbReference type="Pfam" id="PF04892"/>
    </source>
</evidence>
<evidence type="ECO:0000313" key="4">
    <source>
        <dbReference type="Proteomes" id="UP000622475"/>
    </source>
</evidence>
<dbReference type="AlphaFoldDB" id="A0A929KWE3"/>
<name>A0A929KWE3_9SPHI</name>
<reference evidence="3" key="1">
    <citation type="submission" date="2020-10" db="EMBL/GenBank/DDBJ databases">
        <title>Mucilaginibacter mali sp. nov., isolated from rhizosphere soil of apple orchard.</title>
        <authorList>
            <person name="Lee J.-S."/>
            <person name="Kim H.S."/>
            <person name="Kim J.-S."/>
        </authorList>
    </citation>
    <scope>NUCLEOTIDE SEQUENCE</scope>
    <source>
        <strain evidence="3">KCTC 22746</strain>
    </source>
</reference>
<gene>
    <name evidence="3" type="primary">vanZ</name>
    <name evidence="3" type="ORF">IRJ16_07255</name>
</gene>
<dbReference type="PANTHER" id="PTHR28008:SF1">
    <property type="entry name" value="DOMAIN PROTEIN, PUTATIVE (AFU_ORTHOLOGUE AFUA_3G10980)-RELATED"/>
    <property type="match status" value="1"/>
</dbReference>
<dbReference type="EMBL" id="JADFFL010000002">
    <property type="protein sequence ID" value="MBE9661678.1"/>
    <property type="molecule type" value="Genomic_DNA"/>
</dbReference>
<proteinExistence type="predicted"/>
<keyword evidence="1" id="KW-1133">Transmembrane helix</keyword>
<dbReference type="Proteomes" id="UP000622475">
    <property type="component" value="Unassembled WGS sequence"/>
</dbReference>
<dbReference type="PANTHER" id="PTHR28008">
    <property type="entry name" value="DOMAIN PROTEIN, PUTATIVE (AFU_ORTHOLOGUE AFUA_3G10980)-RELATED"/>
    <property type="match status" value="1"/>
</dbReference>
<keyword evidence="4" id="KW-1185">Reference proteome</keyword>